<dbReference type="EMBL" id="FNBP01000024">
    <property type="protein sequence ID" value="SDH10640.1"/>
    <property type="molecule type" value="Genomic_DNA"/>
</dbReference>
<dbReference type="AlphaFoldDB" id="A0A1G7ZR95"/>
<evidence type="ECO:0000259" key="1">
    <source>
        <dbReference type="Pfam" id="PF22653"/>
    </source>
</evidence>
<feature type="domain" description="DUF7007" evidence="1">
    <location>
        <begin position="10"/>
        <end position="123"/>
    </location>
</feature>
<reference evidence="3" key="1">
    <citation type="submission" date="2016-10" db="EMBL/GenBank/DDBJ databases">
        <authorList>
            <person name="Varghese N."/>
            <person name="Submissions S."/>
        </authorList>
    </citation>
    <scope>NUCLEOTIDE SEQUENCE [LARGE SCALE GENOMIC DNA]</scope>
    <source>
        <strain evidence="3">DSM 16477</strain>
    </source>
</reference>
<gene>
    <name evidence="2" type="ORF">SAMN04489759_1249</name>
</gene>
<protein>
    <recommendedName>
        <fullName evidence="1">DUF7007 domain-containing protein</fullName>
    </recommendedName>
</protein>
<dbReference type="Pfam" id="PF22653">
    <property type="entry name" value="DUF7007"/>
    <property type="match status" value="1"/>
</dbReference>
<dbReference type="STRING" id="218672.SAMN04489759_1249"/>
<proteinExistence type="predicted"/>
<keyword evidence="3" id="KW-1185">Reference proteome</keyword>
<dbReference type="OrthoDB" id="5124200at2"/>
<evidence type="ECO:0000313" key="3">
    <source>
        <dbReference type="Proteomes" id="UP000199399"/>
    </source>
</evidence>
<name>A0A1G7ZR95_9RHOB</name>
<organism evidence="2 3">
    <name type="scientific">Sulfitobacter delicatus</name>
    <dbReference type="NCBI Taxonomy" id="218672"/>
    <lineage>
        <taxon>Bacteria</taxon>
        <taxon>Pseudomonadati</taxon>
        <taxon>Pseudomonadota</taxon>
        <taxon>Alphaproteobacteria</taxon>
        <taxon>Rhodobacterales</taxon>
        <taxon>Roseobacteraceae</taxon>
        <taxon>Sulfitobacter</taxon>
    </lineage>
</organism>
<accession>A0A1G7ZR95</accession>
<evidence type="ECO:0000313" key="2">
    <source>
        <dbReference type="EMBL" id="SDH10640.1"/>
    </source>
</evidence>
<dbReference type="InterPro" id="IPR054276">
    <property type="entry name" value="DUF7007"/>
</dbReference>
<sequence>MSQDFEPTPRPTHSPWGGVQSAKEYAPGIWSVCTPSHGGFSLSPERNAKVADCWRSDTGWYEEDCEWAIVCATWPEFFTEVWRLQADVTLRNWHPDGYEATHGVTLTAANSHAVAEREFWERHIEDFVVRSAWGDHMAWVPEGFVGVIAGIGRRPVCGSPREERYFLVPASEYRLGSHGFVIDRARHAEIPAPTNPHERRQRAA</sequence>
<dbReference type="Proteomes" id="UP000199399">
    <property type="component" value="Unassembled WGS sequence"/>
</dbReference>